<evidence type="ECO:0000259" key="1">
    <source>
        <dbReference type="Pfam" id="PF01243"/>
    </source>
</evidence>
<dbReference type="InterPro" id="IPR012349">
    <property type="entry name" value="Split_barrel_FMN-bd"/>
</dbReference>
<protein>
    <submittedName>
        <fullName evidence="2">Pyridoxine 5-phosphate oxidase</fullName>
    </submittedName>
</protein>
<comment type="caution">
    <text evidence="2">The sequence shown here is derived from an EMBL/GenBank/DDBJ whole genome shotgun (WGS) entry which is preliminary data.</text>
</comment>
<reference evidence="3" key="1">
    <citation type="journal article" date="2019" name="Int. J. Syst. Evol. Microbiol.">
        <title>The Global Catalogue of Microorganisms (GCM) 10K type strain sequencing project: providing services to taxonomists for standard genome sequencing and annotation.</title>
        <authorList>
            <consortium name="The Broad Institute Genomics Platform"/>
            <consortium name="The Broad Institute Genome Sequencing Center for Infectious Disease"/>
            <person name="Wu L."/>
            <person name="Ma J."/>
        </authorList>
    </citation>
    <scope>NUCLEOTIDE SEQUENCE [LARGE SCALE GENOMIC DNA]</scope>
    <source>
        <strain evidence="3">CCM 7855</strain>
    </source>
</reference>
<accession>A0ABQ1V867</accession>
<proteinExistence type="predicted"/>
<dbReference type="SUPFAM" id="SSF50475">
    <property type="entry name" value="FMN-binding split barrel"/>
    <property type="match status" value="1"/>
</dbReference>
<evidence type="ECO:0000313" key="2">
    <source>
        <dbReference type="EMBL" id="GGF43562.1"/>
    </source>
</evidence>
<name>A0ABQ1V867_9NOCA</name>
<organism evidence="2 3">
    <name type="scientific">Williamsia phyllosphaerae</name>
    <dbReference type="NCBI Taxonomy" id="885042"/>
    <lineage>
        <taxon>Bacteria</taxon>
        <taxon>Bacillati</taxon>
        <taxon>Actinomycetota</taxon>
        <taxon>Actinomycetes</taxon>
        <taxon>Mycobacteriales</taxon>
        <taxon>Nocardiaceae</taxon>
        <taxon>Williamsia</taxon>
    </lineage>
</organism>
<keyword evidence="3" id="KW-1185">Reference proteome</keyword>
<gene>
    <name evidence="2" type="ORF">GCM10007298_44070</name>
</gene>
<dbReference type="PANTHER" id="PTHR42815">
    <property type="entry name" value="FAD-BINDING, PUTATIVE (AFU_ORTHOLOGUE AFUA_6G07600)-RELATED"/>
    <property type="match status" value="1"/>
</dbReference>
<feature type="domain" description="Pyridoxamine 5'-phosphate oxidase N-terminal" evidence="1">
    <location>
        <begin position="57"/>
        <end position="157"/>
    </location>
</feature>
<evidence type="ECO:0000313" key="3">
    <source>
        <dbReference type="Proteomes" id="UP000632454"/>
    </source>
</evidence>
<sequence>MVVSNRYARLMFGHGALERQRVDGSYEVYGATTERDDDGPDHLDEREIALLVGVFQFHLATVTAGGHPYIQYRSGPRGFLHHLGDNTIGFADFHGNAQFVSVGNIDDNGRIAMFVADYPRKIRLKLFGRARVVDAADDPDLLERLMTVGDSRIAARAERSIIITIEAFDWNCSRSLVPQYDRDYVRDLNQAHAAETAELRSRIADLERQITES</sequence>
<dbReference type="Gene3D" id="2.30.110.10">
    <property type="entry name" value="Electron Transport, Fmn-binding Protein, Chain A"/>
    <property type="match status" value="1"/>
</dbReference>
<dbReference type="PANTHER" id="PTHR42815:SF2">
    <property type="entry name" value="FAD-BINDING, PUTATIVE (AFU_ORTHOLOGUE AFUA_6G07600)-RELATED"/>
    <property type="match status" value="1"/>
</dbReference>
<dbReference type="Proteomes" id="UP000632454">
    <property type="component" value="Unassembled WGS sequence"/>
</dbReference>
<dbReference type="InterPro" id="IPR011576">
    <property type="entry name" value="Pyridox_Oxase_N"/>
</dbReference>
<dbReference type="Pfam" id="PF01243">
    <property type="entry name" value="PNPOx_N"/>
    <property type="match status" value="1"/>
</dbReference>
<dbReference type="EMBL" id="BMCS01000003">
    <property type="protein sequence ID" value="GGF43562.1"/>
    <property type="molecule type" value="Genomic_DNA"/>
</dbReference>